<accession>A0A6A5SWS5</accession>
<proteinExistence type="predicted"/>
<evidence type="ECO:0000256" key="1">
    <source>
        <dbReference type="SAM" id="MobiDB-lite"/>
    </source>
</evidence>
<feature type="region of interest" description="Disordered" evidence="1">
    <location>
        <begin position="261"/>
        <end position="281"/>
    </location>
</feature>
<feature type="compositionally biased region" description="Polar residues" evidence="1">
    <location>
        <begin position="265"/>
        <end position="278"/>
    </location>
</feature>
<feature type="signal peptide" evidence="2">
    <location>
        <begin position="1"/>
        <end position="20"/>
    </location>
</feature>
<organism evidence="3 4">
    <name type="scientific">Clathrospora elynae</name>
    <dbReference type="NCBI Taxonomy" id="706981"/>
    <lineage>
        <taxon>Eukaryota</taxon>
        <taxon>Fungi</taxon>
        <taxon>Dikarya</taxon>
        <taxon>Ascomycota</taxon>
        <taxon>Pezizomycotina</taxon>
        <taxon>Dothideomycetes</taxon>
        <taxon>Pleosporomycetidae</taxon>
        <taxon>Pleosporales</taxon>
        <taxon>Diademaceae</taxon>
        <taxon>Clathrospora</taxon>
    </lineage>
</organism>
<gene>
    <name evidence="3" type="ORF">EJ02DRAFT_482599</name>
</gene>
<keyword evidence="2" id="KW-0732">Signal</keyword>
<reference evidence="3" key="1">
    <citation type="journal article" date="2020" name="Stud. Mycol.">
        <title>101 Dothideomycetes genomes: a test case for predicting lifestyles and emergence of pathogens.</title>
        <authorList>
            <person name="Haridas S."/>
            <person name="Albert R."/>
            <person name="Binder M."/>
            <person name="Bloem J."/>
            <person name="Labutti K."/>
            <person name="Salamov A."/>
            <person name="Andreopoulos B."/>
            <person name="Baker S."/>
            <person name="Barry K."/>
            <person name="Bills G."/>
            <person name="Bluhm B."/>
            <person name="Cannon C."/>
            <person name="Castanera R."/>
            <person name="Culley D."/>
            <person name="Daum C."/>
            <person name="Ezra D."/>
            <person name="Gonzalez J."/>
            <person name="Henrissat B."/>
            <person name="Kuo A."/>
            <person name="Liang C."/>
            <person name="Lipzen A."/>
            <person name="Lutzoni F."/>
            <person name="Magnuson J."/>
            <person name="Mondo S."/>
            <person name="Nolan M."/>
            <person name="Ohm R."/>
            <person name="Pangilinan J."/>
            <person name="Park H.-J."/>
            <person name="Ramirez L."/>
            <person name="Alfaro M."/>
            <person name="Sun H."/>
            <person name="Tritt A."/>
            <person name="Yoshinaga Y."/>
            <person name="Zwiers L.-H."/>
            <person name="Turgeon B."/>
            <person name="Goodwin S."/>
            <person name="Spatafora J."/>
            <person name="Crous P."/>
            <person name="Grigoriev I."/>
        </authorList>
    </citation>
    <scope>NUCLEOTIDE SEQUENCE</scope>
    <source>
        <strain evidence="3">CBS 161.51</strain>
    </source>
</reference>
<evidence type="ECO:0000313" key="4">
    <source>
        <dbReference type="Proteomes" id="UP000800038"/>
    </source>
</evidence>
<evidence type="ECO:0000313" key="3">
    <source>
        <dbReference type="EMBL" id="KAF1944288.1"/>
    </source>
</evidence>
<dbReference type="AlphaFoldDB" id="A0A6A5SWS5"/>
<protein>
    <submittedName>
        <fullName evidence="3">Uncharacterized protein</fullName>
    </submittedName>
</protein>
<keyword evidence="4" id="KW-1185">Reference proteome</keyword>
<name>A0A6A5SWS5_9PLEO</name>
<sequence length="448" mass="47712">MKLLVTALAGLAGLATLAIAVPPPPPPGVALHWVNPEDGSFYYSCDEGINNVISRSDMSVAPDDNYQIVQECGTQHCVQNPWSAECQVVLPPSPIGDEAHVDIKARQEDKHYECSKDRSAVLICKYGFCSLDHYCKLKMASSTCHDDCNCCKMSDPELRSVGESDFSKNVKDKVVRIENTHASATGLEKRQENTPSAFAGCAPGIYSCAYNGVTHTAWVISCDGLGTWQWSSDCGANMKCIEAPSGISHCFPLKAGQTGKRDSLESSPYAQQASNSSDPYDCSKPGEYACSGGEASGIFVCNGSYKWIVSAECGDGNKCTIGPDGQAHCIPRKMKKNSSPDARDTLQIPRAVETATVSHIPSDSHCEVISSRTCSTNVAYVHYIFVCDDSHHWSFSEDCGISTTCSLGPDGLAQCVPITAKGIFGGAGLKEATTLATVAKKSAATAKA</sequence>
<dbReference type="Proteomes" id="UP000800038">
    <property type="component" value="Unassembled WGS sequence"/>
</dbReference>
<dbReference type="OrthoDB" id="3766157at2759"/>
<evidence type="ECO:0000256" key="2">
    <source>
        <dbReference type="SAM" id="SignalP"/>
    </source>
</evidence>
<feature type="chain" id="PRO_5025658868" evidence="2">
    <location>
        <begin position="21"/>
        <end position="448"/>
    </location>
</feature>
<dbReference type="EMBL" id="ML976018">
    <property type="protein sequence ID" value="KAF1944288.1"/>
    <property type="molecule type" value="Genomic_DNA"/>
</dbReference>